<evidence type="ECO:0000313" key="3">
    <source>
        <dbReference type="Proteomes" id="UP001530377"/>
    </source>
</evidence>
<keyword evidence="3" id="KW-1185">Reference proteome</keyword>
<feature type="compositionally biased region" description="Basic and acidic residues" evidence="1">
    <location>
        <begin position="423"/>
        <end position="448"/>
    </location>
</feature>
<feature type="region of interest" description="Disordered" evidence="1">
    <location>
        <begin position="423"/>
        <end position="480"/>
    </location>
</feature>
<dbReference type="AlphaFoldDB" id="A0ABD3R062"/>
<organism evidence="2 3">
    <name type="scientific">Cyclostephanos tholiformis</name>
    <dbReference type="NCBI Taxonomy" id="382380"/>
    <lineage>
        <taxon>Eukaryota</taxon>
        <taxon>Sar</taxon>
        <taxon>Stramenopiles</taxon>
        <taxon>Ochrophyta</taxon>
        <taxon>Bacillariophyta</taxon>
        <taxon>Coscinodiscophyceae</taxon>
        <taxon>Thalassiosirophycidae</taxon>
        <taxon>Stephanodiscales</taxon>
        <taxon>Stephanodiscaceae</taxon>
        <taxon>Cyclostephanos</taxon>
    </lineage>
</organism>
<gene>
    <name evidence="2" type="ORF">ACHAXA_005244</name>
</gene>
<dbReference type="EMBL" id="JALLPB020000902">
    <property type="protein sequence ID" value="KAL3806034.1"/>
    <property type="molecule type" value="Genomic_DNA"/>
</dbReference>
<feature type="compositionally biased region" description="Acidic residues" evidence="1">
    <location>
        <begin position="100"/>
        <end position="112"/>
    </location>
</feature>
<name>A0ABD3R062_9STRA</name>
<feature type="region of interest" description="Disordered" evidence="1">
    <location>
        <begin position="178"/>
        <end position="197"/>
    </location>
</feature>
<sequence>MTTLLVLPECMSAMDILNRGPGGGGGRDVDDDLPRVASIDGGMGIAISDLHRAGDVLSRHRLREMSSSTHLLESDLRCARGEFDIALGCLSKYERALAHDDDDDDDDDDNDDGTNHARATGKGGERADRRRARERRRRKADVQFEKARLYAISGRFGEALSEYEDILEWMEGETEDLIEERRGRHGGGRRLDDDDDGSAAIDDDDALPVIHGAAALNGVGVAKLLLHLREEGGRRGGDIGVDIDEIFEGLNTATEVLLESRKDALTSPAHYNLAVDLGLAASITLANSGVARCLLNNRGRDDDDDGGVDDRRRAMDLWVEGLAMLDTILVDAANSLIVIPRHKFVCMESVRARLYCNISWTLLGFPSVPTSSSPERRREGGGEGGGGALKPEKLSDEYLRDASDAAKKALDIYDELMNGSKFMRDGAVDDDGGEKLAGEDGTTGREWEEILGDSATEGRDDDGDGQGQPTTSKPPESPLSPLWSAYHRCESARALGLVARCYALAGSAVTAEGLFQSALDASSSHPFGRKVNSKNAGGPPHRGVRVETGVSLSSPNLGLIARDVRSWYAMLCDDWEKRGGDAARLRSDASKIEDEGVLKGYVRDVDGVKRSVSGLESSLWLFSPSTFKLYD</sequence>
<reference evidence="2 3" key="1">
    <citation type="submission" date="2024-10" db="EMBL/GenBank/DDBJ databases">
        <title>Updated reference genomes for cyclostephanoid diatoms.</title>
        <authorList>
            <person name="Roberts W.R."/>
            <person name="Alverson A.J."/>
        </authorList>
    </citation>
    <scope>NUCLEOTIDE SEQUENCE [LARGE SCALE GENOMIC DNA]</scope>
    <source>
        <strain evidence="2 3">AJA228-03</strain>
    </source>
</reference>
<feature type="region of interest" description="Disordered" evidence="1">
    <location>
        <begin position="99"/>
        <end position="139"/>
    </location>
</feature>
<dbReference type="Proteomes" id="UP001530377">
    <property type="component" value="Unassembled WGS sequence"/>
</dbReference>
<comment type="caution">
    <text evidence="2">The sequence shown here is derived from an EMBL/GenBank/DDBJ whole genome shotgun (WGS) entry which is preliminary data.</text>
</comment>
<accession>A0ABD3R062</accession>
<protein>
    <submittedName>
        <fullName evidence="2">Uncharacterized protein</fullName>
    </submittedName>
</protein>
<evidence type="ECO:0000256" key="1">
    <source>
        <dbReference type="SAM" id="MobiDB-lite"/>
    </source>
</evidence>
<feature type="region of interest" description="Disordered" evidence="1">
    <location>
        <begin position="368"/>
        <end position="394"/>
    </location>
</feature>
<proteinExistence type="predicted"/>
<feature type="compositionally biased region" description="Basic residues" evidence="1">
    <location>
        <begin position="129"/>
        <end position="139"/>
    </location>
</feature>
<evidence type="ECO:0000313" key="2">
    <source>
        <dbReference type="EMBL" id="KAL3806034.1"/>
    </source>
</evidence>